<sequence>MVTNLPNRTQLLRPFRLFQPWYKGWDYRFGSGGGNID</sequence>
<dbReference type="EMBL" id="KY774314">
    <property type="protein sequence ID" value="ART31039.1"/>
    <property type="molecule type" value="Genomic_DNA"/>
</dbReference>
<gene>
    <name evidence="1" type="ORF">AEK19_MT0800</name>
</gene>
<name>A0A1Y0B113_9LAMI</name>
<accession>A0A1Y0B113</accession>
<proteinExistence type="predicted"/>
<organism evidence="1">
    <name type="scientific">Utricularia reniformis</name>
    <dbReference type="NCBI Taxonomy" id="192314"/>
    <lineage>
        <taxon>Eukaryota</taxon>
        <taxon>Viridiplantae</taxon>
        <taxon>Streptophyta</taxon>
        <taxon>Embryophyta</taxon>
        <taxon>Tracheophyta</taxon>
        <taxon>Spermatophyta</taxon>
        <taxon>Magnoliopsida</taxon>
        <taxon>eudicotyledons</taxon>
        <taxon>Gunneridae</taxon>
        <taxon>Pentapetalae</taxon>
        <taxon>asterids</taxon>
        <taxon>lamiids</taxon>
        <taxon>Lamiales</taxon>
        <taxon>Lentibulariaceae</taxon>
        <taxon>Utricularia</taxon>
    </lineage>
</organism>
<keyword evidence="1" id="KW-0496">Mitochondrion</keyword>
<protein>
    <submittedName>
        <fullName evidence="1">Uncharacterized protein</fullName>
    </submittedName>
</protein>
<evidence type="ECO:0000313" key="1">
    <source>
        <dbReference type="EMBL" id="ART31039.1"/>
    </source>
</evidence>
<dbReference type="AlphaFoldDB" id="A0A1Y0B113"/>
<reference evidence="1" key="1">
    <citation type="submission" date="2017-03" db="EMBL/GenBank/DDBJ databases">
        <title>The mitochondrial genome of the carnivorous plant Utricularia reniformis (Lentibulariaceae): structure, comparative analysis and evolutionary landmarks.</title>
        <authorList>
            <person name="Silva S.R."/>
            <person name="Alvarenga D.O."/>
            <person name="Michael T.P."/>
            <person name="Miranda V.F.O."/>
            <person name="Varani A.M."/>
        </authorList>
    </citation>
    <scope>NUCLEOTIDE SEQUENCE</scope>
</reference>
<geneLocation type="mitochondrion" evidence="1"/>